<feature type="non-terminal residue" evidence="1">
    <location>
        <position position="1"/>
    </location>
</feature>
<evidence type="ECO:0000313" key="2">
    <source>
        <dbReference type="Proteomes" id="UP000265520"/>
    </source>
</evidence>
<proteinExistence type="predicted"/>
<dbReference type="Proteomes" id="UP000265520">
    <property type="component" value="Unassembled WGS sequence"/>
</dbReference>
<comment type="caution">
    <text evidence="1">The sequence shown here is derived from an EMBL/GenBank/DDBJ whole genome shotgun (WGS) entry which is preliminary data.</text>
</comment>
<reference evidence="1 2" key="1">
    <citation type="journal article" date="2018" name="Front. Plant Sci.">
        <title>Red Clover (Trifolium pratense) and Zigzag Clover (T. medium) - A Picture of Genomic Similarities and Differences.</title>
        <authorList>
            <person name="Dluhosova J."/>
            <person name="Istvanek J."/>
            <person name="Nedelnik J."/>
            <person name="Repkova J."/>
        </authorList>
    </citation>
    <scope>NUCLEOTIDE SEQUENCE [LARGE SCALE GENOMIC DNA]</scope>
    <source>
        <strain evidence="2">cv. 10/8</strain>
        <tissue evidence="1">Leaf</tissue>
    </source>
</reference>
<dbReference type="EMBL" id="LXQA011066212">
    <property type="protein sequence ID" value="MCI83402.1"/>
    <property type="molecule type" value="Genomic_DNA"/>
</dbReference>
<organism evidence="1 2">
    <name type="scientific">Trifolium medium</name>
    <dbReference type="NCBI Taxonomy" id="97028"/>
    <lineage>
        <taxon>Eukaryota</taxon>
        <taxon>Viridiplantae</taxon>
        <taxon>Streptophyta</taxon>
        <taxon>Embryophyta</taxon>
        <taxon>Tracheophyta</taxon>
        <taxon>Spermatophyta</taxon>
        <taxon>Magnoliopsida</taxon>
        <taxon>eudicotyledons</taxon>
        <taxon>Gunneridae</taxon>
        <taxon>Pentapetalae</taxon>
        <taxon>rosids</taxon>
        <taxon>fabids</taxon>
        <taxon>Fabales</taxon>
        <taxon>Fabaceae</taxon>
        <taxon>Papilionoideae</taxon>
        <taxon>50 kb inversion clade</taxon>
        <taxon>NPAAA clade</taxon>
        <taxon>Hologalegina</taxon>
        <taxon>IRL clade</taxon>
        <taxon>Trifolieae</taxon>
        <taxon>Trifolium</taxon>
    </lineage>
</organism>
<accession>A0A392V7H1</accession>
<name>A0A392V7H1_9FABA</name>
<sequence length="62" mass="6906">VAGYSAVATGSRCSLVYRWSTRVQHFLVPPLVCFLGSLRVRWCFATRSKEAVVFVADVETPD</sequence>
<keyword evidence="2" id="KW-1185">Reference proteome</keyword>
<protein>
    <submittedName>
        <fullName evidence="1">Uncharacterized protein</fullName>
    </submittedName>
</protein>
<evidence type="ECO:0000313" key="1">
    <source>
        <dbReference type="EMBL" id="MCI83402.1"/>
    </source>
</evidence>
<dbReference type="AlphaFoldDB" id="A0A392V7H1"/>